<dbReference type="RefSeq" id="YP_001426510.1">
    <property type="nucleotide sequence ID" value="NC_008724.1"/>
</dbReference>
<keyword evidence="2" id="KW-1185">Reference proteome</keyword>
<name>A7K7Y9_9PHYC</name>
<dbReference type="EMBL" id="EF101928">
    <property type="protein sequence ID" value="ABT16163.1"/>
    <property type="molecule type" value="Genomic_DNA"/>
</dbReference>
<protein>
    <submittedName>
        <fullName evidence="1">Uncharacterized protein z029R</fullName>
    </submittedName>
</protein>
<dbReference type="Proteomes" id="UP000202420">
    <property type="component" value="Segment"/>
</dbReference>
<dbReference type="KEGG" id="vg:5470722"/>
<accession>A7K7Y9</accession>
<evidence type="ECO:0000313" key="1">
    <source>
        <dbReference type="EMBL" id="ABT16163.1"/>
    </source>
</evidence>
<dbReference type="GeneID" id="5470722"/>
<evidence type="ECO:0000313" key="2">
    <source>
        <dbReference type="Proteomes" id="UP000202420"/>
    </source>
</evidence>
<gene>
    <name evidence="1" type="primary">z029R</name>
    <name evidence="1" type="ORF">ATCV1_z029R</name>
</gene>
<proteinExistence type="predicted"/>
<sequence length="151" mass="17418">MQKRVALGVFQGEALLVIPEDASKHATRHGVGHHEDHRKGNPILVRDCKDVWPRLQEIVERRLPGKNFRVMEWCISVIVFRSEALGGIRVHQVERVIRERDVSREHAINIWLEQKIRSLRANILDKWLRIGKTASCHDSKNGVFSVLPVVK</sequence>
<reference evidence="1 2" key="1">
    <citation type="submission" date="2006-09" db="EMBL/GenBank/DDBJ databases">
        <title>Sequence and annotation of the 288-kb ATCV-1 virus that infects an endosymbiotic Chlorella strain of the heliozoon Acanthocystis turfacea.</title>
        <authorList>
            <person name="Fitzgerald L.A."/>
            <person name="Graves M.V."/>
            <person name="Li X."/>
            <person name="Pfitzner A.J.P."/>
            <person name="Hartigan J."/>
            <person name="Van Etten J.L."/>
        </authorList>
    </citation>
    <scope>NUCLEOTIDE SEQUENCE [LARGE SCALE GENOMIC DNA]</scope>
    <source>
        <strain evidence="1 2">ATCV-1</strain>
    </source>
</reference>
<organism evidence="1 2">
    <name type="scientific">Chlorovirus heliozoae</name>
    <dbReference type="NCBI Taxonomy" id="322019"/>
    <lineage>
        <taxon>Viruses</taxon>
        <taxon>Varidnaviria</taxon>
        <taxon>Bamfordvirae</taxon>
        <taxon>Nucleocytoviricota</taxon>
        <taxon>Megaviricetes</taxon>
        <taxon>Algavirales</taxon>
        <taxon>Phycodnaviridae</taxon>
        <taxon>Chlorovirus</taxon>
    </lineage>
</organism>